<feature type="domain" description="TACO1/YebC-like N-terminal" evidence="9">
    <location>
        <begin position="5"/>
        <end position="76"/>
    </location>
</feature>
<dbReference type="InterPro" id="IPR017856">
    <property type="entry name" value="Integrase-like_N"/>
</dbReference>
<dbReference type="GO" id="GO:0006355">
    <property type="term" value="P:regulation of DNA-templated transcription"/>
    <property type="evidence" value="ECO:0007669"/>
    <property type="project" value="UniProtKB-UniRule"/>
</dbReference>
<dbReference type="GO" id="GO:0005829">
    <property type="term" value="C:cytosol"/>
    <property type="evidence" value="ECO:0007669"/>
    <property type="project" value="TreeGrafter"/>
</dbReference>
<keyword evidence="3 6" id="KW-0805">Transcription regulation</keyword>
<keyword evidence="7" id="KW-0175">Coiled coil</keyword>
<comment type="subcellular location">
    <subcellularLocation>
        <location evidence="6">Cytoplasm</location>
    </subcellularLocation>
</comment>
<gene>
    <name evidence="10" type="ORF">Mrose_02579</name>
</gene>
<dbReference type="EMBL" id="QWLA01000055">
    <property type="protein sequence ID" value="RIH84562.1"/>
    <property type="molecule type" value="Genomic_DNA"/>
</dbReference>
<proteinExistence type="inferred from homology"/>
<dbReference type="OrthoDB" id="9781053at2"/>
<organism evidence="10 11">
    <name type="scientific">Calidithermus roseus</name>
    <dbReference type="NCBI Taxonomy" id="1644118"/>
    <lineage>
        <taxon>Bacteria</taxon>
        <taxon>Thermotogati</taxon>
        <taxon>Deinococcota</taxon>
        <taxon>Deinococci</taxon>
        <taxon>Thermales</taxon>
        <taxon>Thermaceae</taxon>
        <taxon>Calidithermus</taxon>
    </lineage>
</organism>
<dbReference type="InterPro" id="IPR029072">
    <property type="entry name" value="YebC-like"/>
</dbReference>
<dbReference type="HAMAP" id="MF_00693">
    <property type="entry name" value="Transcrip_reg_TACO1"/>
    <property type="match status" value="1"/>
</dbReference>
<dbReference type="Pfam" id="PF01709">
    <property type="entry name" value="Transcrip_reg"/>
    <property type="match status" value="1"/>
</dbReference>
<dbReference type="Proteomes" id="UP000265341">
    <property type="component" value="Unassembled WGS sequence"/>
</dbReference>
<dbReference type="PANTHER" id="PTHR12532">
    <property type="entry name" value="TRANSLATIONAL ACTIVATOR OF CYTOCHROME C OXIDASE 1"/>
    <property type="match status" value="1"/>
</dbReference>
<name>A0A399EPW4_9DEIN</name>
<dbReference type="InterPro" id="IPR026564">
    <property type="entry name" value="Transcrip_reg_TACO1-like_dom3"/>
</dbReference>
<dbReference type="NCBIfam" id="NF001030">
    <property type="entry name" value="PRK00110.1"/>
    <property type="match status" value="1"/>
</dbReference>
<evidence type="ECO:0000256" key="3">
    <source>
        <dbReference type="ARBA" id="ARBA00023015"/>
    </source>
</evidence>
<evidence type="ECO:0000256" key="2">
    <source>
        <dbReference type="ARBA" id="ARBA00022490"/>
    </source>
</evidence>
<dbReference type="SUPFAM" id="SSF75625">
    <property type="entry name" value="YebC-like"/>
    <property type="match status" value="1"/>
</dbReference>
<keyword evidence="5 6" id="KW-0804">Transcription</keyword>
<sequence>MAGHSKWAQIKRKKAANDLKRGKVISKYLRAIAAAARAGGSADPAANAQLRNLIEAAKMDDVPNDNIERLLKRLQGGDEEGSNYEEVVYEGYAPGGVAVLVYALTDNRNRTASEVRHVFSKHGGSLGASGAVAWQFDRRGYIWLEPNTEAAQEAAIELGALDLQESEEGLEIYTDPQEVYTIASGLKERGFKPEDVQITMIPQNTMTLAQEDAEKVLRMIEALEDLDDTQNVYSNLNLENVTVEA</sequence>
<dbReference type="InterPro" id="IPR049083">
    <property type="entry name" value="TACO1_YebC_N"/>
</dbReference>
<keyword evidence="11" id="KW-1185">Reference proteome</keyword>
<evidence type="ECO:0000256" key="7">
    <source>
        <dbReference type="SAM" id="Coils"/>
    </source>
</evidence>
<dbReference type="Gene3D" id="1.10.10.200">
    <property type="match status" value="1"/>
</dbReference>
<dbReference type="InterPro" id="IPR048300">
    <property type="entry name" value="TACO1_YebC-like_2nd/3rd_dom"/>
</dbReference>
<evidence type="ECO:0000256" key="1">
    <source>
        <dbReference type="ARBA" id="ARBA00008724"/>
    </source>
</evidence>
<comment type="caution">
    <text evidence="10">The sequence shown here is derived from an EMBL/GenBank/DDBJ whole genome shotgun (WGS) entry which is preliminary data.</text>
</comment>
<evidence type="ECO:0000313" key="11">
    <source>
        <dbReference type="Proteomes" id="UP000265341"/>
    </source>
</evidence>
<evidence type="ECO:0000259" key="9">
    <source>
        <dbReference type="Pfam" id="PF20772"/>
    </source>
</evidence>
<feature type="coiled-coil region" evidence="7">
    <location>
        <begin position="206"/>
        <end position="239"/>
    </location>
</feature>
<dbReference type="Pfam" id="PF20772">
    <property type="entry name" value="TACO1_YebC_N"/>
    <property type="match status" value="1"/>
</dbReference>
<dbReference type="AlphaFoldDB" id="A0A399EPW4"/>
<dbReference type="InterPro" id="IPR002876">
    <property type="entry name" value="Transcrip_reg_TACO1-like"/>
</dbReference>
<dbReference type="NCBIfam" id="TIGR01033">
    <property type="entry name" value="YebC/PmpR family DNA-binding transcriptional regulator"/>
    <property type="match status" value="1"/>
</dbReference>
<dbReference type="FunFam" id="1.10.10.200:FF:000002">
    <property type="entry name" value="Probable transcriptional regulatory protein CLM62_37755"/>
    <property type="match status" value="1"/>
</dbReference>
<evidence type="ECO:0000259" key="8">
    <source>
        <dbReference type="Pfam" id="PF01709"/>
    </source>
</evidence>
<evidence type="ECO:0000313" key="10">
    <source>
        <dbReference type="EMBL" id="RIH84562.1"/>
    </source>
</evidence>
<evidence type="ECO:0000256" key="6">
    <source>
        <dbReference type="HAMAP-Rule" id="MF_00693"/>
    </source>
</evidence>
<dbReference type="NCBIfam" id="NF009044">
    <property type="entry name" value="PRK12378.1"/>
    <property type="match status" value="1"/>
</dbReference>
<evidence type="ECO:0000256" key="5">
    <source>
        <dbReference type="ARBA" id="ARBA00023163"/>
    </source>
</evidence>
<feature type="domain" description="TACO1/YebC-like second and third" evidence="8">
    <location>
        <begin position="84"/>
        <end position="236"/>
    </location>
</feature>
<reference evidence="10 11" key="1">
    <citation type="submission" date="2018-08" db="EMBL/GenBank/DDBJ databases">
        <title>Meiothermus roseus NBRC 110900 genome sequencing project.</title>
        <authorList>
            <person name="Da Costa M.S."/>
            <person name="Albuquerque L."/>
            <person name="Raposo P."/>
            <person name="Froufe H.J.C."/>
            <person name="Barroso C.S."/>
            <person name="Egas C."/>
        </authorList>
    </citation>
    <scope>NUCLEOTIDE SEQUENCE [LARGE SCALE GENOMIC DNA]</scope>
    <source>
        <strain evidence="10 11">NBRC 110900</strain>
    </source>
</reference>
<dbReference type="Gene3D" id="3.30.70.980">
    <property type="match status" value="2"/>
</dbReference>
<protein>
    <recommendedName>
        <fullName evidence="6">Probable transcriptional regulatory protein Mrose_02579</fullName>
    </recommendedName>
</protein>
<keyword evidence="4 6" id="KW-0238">DNA-binding</keyword>
<dbReference type="PANTHER" id="PTHR12532:SF6">
    <property type="entry name" value="TRANSCRIPTIONAL REGULATORY PROTEIN YEBC-RELATED"/>
    <property type="match status" value="1"/>
</dbReference>
<accession>A0A399EPW4</accession>
<dbReference type="RefSeq" id="WP_119278911.1">
    <property type="nucleotide sequence ID" value="NZ_QWLA01000055.1"/>
</dbReference>
<comment type="similarity">
    <text evidence="1 6">Belongs to the TACO1 family.</text>
</comment>
<dbReference type="GO" id="GO:0003677">
    <property type="term" value="F:DNA binding"/>
    <property type="evidence" value="ECO:0007669"/>
    <property type="project" value="UniProtKB-UniRule"/>
</dbReference>
<evidence type="ECO:0000256" key="4">
    <source>
        <dbReference type="ARBA" id="ARBA00023125"/>
    </source>
</evidence>
<keyword evidence="2 6" id="KW-0963">Cytoplasm</keyword>